<feature type="compositionally biased region" description="Acidic residues" evidence="1">
    <location>
        <begin position="474"/>
        <end position="505"/>
    </location>
</feature>
<dbReference type="InterPro" id="IPR049942">
    <property type="entry name" value="DML1/Misato"/>
</dbReference>
<evidence type="ECO:0000259" key="2">
    <source>
        <dbReference type="Pfam" id="PF14881"/>
    </source>
</evidence>
<evidence type="ECO:0000256" key="1">
    <source>
        <dbReference type="SAM" id="MobiDB-lite"/>
    </source>
</evidence>
<dbReference type="InParanoid" id="A0A1Y2FXW2"/>
<feature type="domain" description="DML1/Misato tubulin" evidence="2">
    <location>
        <begin position="58"/>
        <end position="203"/>
    </location>
</feature>
<proteinExistence type="predicted"/>
<dbReference type="PANTHER" id="PTHR13391">
    <property type="entry name" value="MITOCHONDRIAL DISTRIBUTION REGULATOR MISATO"/>
    <property type="match status" value="1"/>
</dbReference>
<reference evidence="3 4" key="1">
    <citation type="submission" date="2016-07" db="EMBL/GenBank/DDBJ databases">
        <title>Pervasive Adenine N6-methylation of Active Genes in Fungi.</title>
        <authorList>
            <consortium name="DOE Joint Genome Institute"/>
            <person name="Mondo S.J."/>
            <person name="Dannebaum R.O."/>
            <person name="Kuo R.C."/>
            <person name="Labutti K."/>
            <person name="Haridas S."/>
            <person name="Kuo A."/>
            <person name="Salamov A."/>
            <person name="Ahrendt S.R."/>
            <person name="Lipzen A."/>
            <person name="Sullivan W."/>
            <person name="Andreopoulos W.B."/>
            <person name="Clum A."/>
            <person name="Lindquist E."/>
            <person name="Daum C."/>
            <person name="Ramamoorthy G.K."/>
            <person name="Gryganskyi A."/>
            <person name="Culley D."/>
            <person name="Magnuson J.K."/>
            <person name="James T.Y."/>
            <person name="O'Malley M.A."/>
            <person name="Stajich J.E."/>
            <person name="Spatafora J.W."/>
            <person name="Visel A."/>
            <person name="Grigoriev I.V."/>
        </authorList>
    </citation>
    <scope>NUCLEOTIDE SEQUENCE [LARGE SCALE GENOMIC DNA]</scope>
    <source>
        <strain evidence="3 4">62-1032</strain>
    </source>
</reference>
<feature type="region of interest" description="Disordered" evidence="1">
    <location>
        <begin position="468"/>
        <end position="505"/>
    </location>
</feature>
<dbReference type="Pfam" id="PF14881">
    <property type="entry name" value="Tubulin_3"/>
    <property type="match status" value="1"/>
</dbReference>
<dbReference type="Gene3D" id="3.40.50.1440">
    <property type="entry name" value="Tubulin/FtsZ, GTPase domain"/>
    <property type="match status" value="1"/>
</dbReference>
<dbReference type="PANTHER" id="PTHR13391:SF0">
    <property type="entry name" value="PROTEIN MISATO HOMOLOG 1"/>
    <property type="match status" value="1"/>
</dbReference>
<sequence>MEAVLVSRNPGTDQHGILTTADYTLHLSLGGEPESEWPGSSKAGSHPSVQQDSLPTDLYTKPRALAGFSSFGSGETNEFATWIQGREAFLSNPKLREGCEDDMRSFAERSDHTEGFMLSSPISDGFSGFTSIFLETLRDEFPKNSIFTTAMLSDALGWKREDTERSKNQRLLNAALSMQHFEELSSMVLPIQPPSAWEDKAPWTKFLRDDVPRPEAYSFVLNAHLQSANSELREPDSLNSIITQLNWRGDNKICHLTGSTPLLPPHLLGGAAGQQALKESLKDFSVFSQPRTDEDKALGKKERRSEPFAQYSVVRGYETEETQALGPILEASTPLKEPLSTWICLPHPYPLTPTSPPIFRSLLPTGRPLILAPPPNYDPYSPQGLFGLPDPLFLHTQSHYFVQPASVPILTTLSTSPDARHLLRHLSSGVKELLRTRSRSLVEYEEGEYGIGREGITECRERLETLADGYAGGIEEEEDGMGEKDEDENWEATEQQEDSDGLFDD</sequence>
<keyword evidence="4" id="KW-1185">Reference proteome</keyword>
<feature type="region of interest" description="Disordered" evidence="1">
    <location>
        <begin position="29"/>
        <end position="55"/>
    </location>
</feature>
<accession>A0A1Y2FXW2</accession>
<dbReference type="InterPro" id="IPR029209">
    <property type="entry name" value="DML1/Misato_tubulin"/>
</dbReference>
<dbReference type="Proteomes" id="UP000193467">
    <property type="component" value="Unassembled WGS sequence"/>
</dbReference>
<protein>
    <submittedName>
        <fullName evidence="3">Tubulin domain-domain-containing protein</fullName>
    </submittedName>
</protein>
<organism evidence="3 4">
    <name type="scientific">Leucosporidium creatinivorum</name>
    <dbReference type="NCBI Taxonomy" id="106004"/>
    <lineage>
        <taxon>Eukaryota</taxon>
        <taxon>Fungi</taxon>
        <taxon>Dikarya</taxon>
        <taxon>Basidiomycota</taxon>
        <taxon>Pucciniomycotina</taxon>
        <taxon>Microbotryomycetes</taxon>
        <taxon>Leucosporidiales</taxon>
        <taxon>Leucosporidium</taxon>
    </lineage>
</organism>
<evidence type="ECO:0000313" key="4">
    <source>
        <dbReference type="Proteomes" id="UP000193467"/>
    </source>
</evidence>
<gene>
    <name evidence="3" type="ORF">BCR35DRAFT_208446</name>
</gene>
<dbReference type="GO" id="GO:0005739">
    <property type="term" value="C:mitochondrion"/>
    <property type="evidence" value="ECO:0007669"/>
    <property type="project" value="TreeGrafter"/>
</dbReference>
<dbReference type="EMBL" id="MCGR01000008">
    <property type="protein sequence ID" value="ORY88902.1"/>
    <property type="molecule type" value="Genomic_DNA"/>
</dbReference>
<dbReference type="STRING" id="106004.A0A1Y2FXW2"/>
<comment type="caution">
    <text evidence="3">The sequence shown here is derived from an EMBL/GenBank/DDBJ whole genome shotgun (WGS) entry which is preliminary data.</text>
</comment>
<dbReference type="GO" id="GO:0007005">
    <property type="term" value="P:mitochondrion organization"/>
    <property type="evidence" value="ECO:0007669"/>
    <property type="project" value="InterPro"/>
</dbReference>
<dbReference type="InterPro" id="IPR036525">
    <property type="entry name" value="Tubulin/FtsZ_GTPase_sf"/>
</dbReference>
<name>A0A1Y2FXW2_9BASI</name>
<evidence type="ECO:0000313" key="3">
    <source>
        <dbReference type="EMBL" id="ORY88902.1"/>
    </source>
</evidence>
<dbReference type="AlphaFoldDB" id="A0A1Y2FXW2"/>
<dbReference type="SUPFAM" id="SSF52490">
    <property type="entry name" value="Tubulin nucleotide-binding domain-like"/>
    <property type="match status" value="1"/>
</dbReference>
<dbReference type="OrthoDB" id="271881at2759"/>